<gene>
    <name evidence="2" type="ORF">ENQ20_15110</name>
</gene>
<dbReference type="AlphaFoldDB" id="A0A7C1FIP1"/>
<sequence length="362" mass="40490">MAVPSPLLRTVSTTPTDYWNDSCSVEELTYAIGHGAVGATTNPNIVLNVLNKEMHLWEDRIRAMIAEHPTWSEAEVTWTLIEEMAAHGAGLLYPIWEREGGLKGRLSIQTNPMFYRNCEAIVAQARHFDTLAPNMQVKIPVTQAGVMAIEEATYHGVNINATVSFSVPQALAVAEAVERGLNRRAAEGKDISKMRPVCTIMIGRADDWMKVLAARDGIAIEPAYLDWAGIAIFKNAYRIWQARGYRTRLLAAAYRHLGHWAELIGGDIVLTIPYEWQLKINASDIPVIERMQNPVDPKIVEALYTKIPDFRRAYDPDGMTVAEFDSYGATVRTLRTFITAVHDLMGVIRDFMLPNPDIKRGL</sequence>
<evidence type="ECO:0000313" key="2">
    <source>
        <dbReference type="EMBL" id="HDX32796.1"/>
    </source>
</evidence>
<dbReference type="Pfam" id="PF00923">
    <property type="entry name" value="TAL_FSA"/>
    <property type="match status" value="1"/>
</dbReference>
<dbReference type="InterPro" id="IPR001585">
    <property type="entry name" value="TAL/FSA"/>
</dbReference>
<name>A0A7C1FIP1_9CHLR</name>
<accession>A0A7C1FIP1</accession>
<comment type="caution">
    <text evidence="2">The sequence shown here is derived from an EMBL/GenBank/DDBJ whole genome shotgun (WGS) entry which is preliminary data.</text>
</comment>
<dbReference type="PANTHER" id="PTHR10683">
    <property type="entry name" value="TRANSALDOLASE"/>
    <property type="match status" value="1"/>
</dbReference>
<protein>
    <submittedName>
        <fullName evidence="2">Transaldolase</fullName>
    </submittedName>
</protein>
<dbReference type="SUPFAM" id="SSF51569">
    <property type="entry name" value="Aldolase"/>
    <property type="match status" value="1"/>
</dbReference>
<dbReference type="EMBL" id="DSMG01000159">
    <property type="protein sequence ID" value="HDX32796.1"/>
    <property type="molecule type" value="Genomic_DNA"/>
</dbReference>
<dbReference type="GO" id="GO:0005975">
    <property type="term" value="P:carbohydrate metabolic process"/>
    <property type="evidence" value="ECO:0007669"/>
    <property type="project" value="InterPro"/>
</dbReference>
<evidence type="ECO:0000256" key="1">
    <source>
        <dbReference type="ARBA" id="ARBA00023270"/>
    </source>
</evidence>
<dbReference type="Gene3D" id="3.20.20.70">
    <property type="entry name" value="Aldolase class I"/>
    <property type="match status" value="1"/>
</dbReference>
<organism evidence="2">
    <name type="scientific">Caldilinea aerophila</name>
    <dbReference type="NCBI Taxonomy" id="133453"/>
    <lineage>
        <taxon>Bacteria</taxon>
        <taxon>Bacillati</taxon>
        <taxon>Chloroflexota</taxon>
        <taxon>Caldilineae</taxon>
        <taxon>Caldilineales</taxon>
        <taxon>Caldilineaceae</taxon>
        <taxon>Caldilinea</taxon>
    </lineage>
</organism>
<reference evidence="2" key="1">
    <citation type="journal article" date="2020" name="mSystems">
        <title>Genome- and Community-Level Interaction Insights into Carbon Utilization and Element Cycling Functions of Hydrothermarchaeota in Hydrothermal Sediment.</title>
        <authorList>
            <person name="Zhou Z."/>
            <person name="Liu Y."/>
            <person name="Xu W."/>
            <person name="Pan J."/>
            <person name="Luo Z.H."/>
            <person name="Li M."/>
        </authorList>
    </citation>
    <scope>NUCLEOTIDE SEQUENCE [LARGE SCALE GENOMIC DNA]</scope>
    <source>
        <strain evidence="2">SpSt-289</strain>
    </source>
</reference>
<proteinExistence type="predicted"/>
<keyword evidence="1" id="KW-0704">Schiff base</keyword>
<dbReference type="InterPro" id="IPR013785">
    <property type="entry name" value="Aldolase_TIM"/>
</dbReference>